<keyword evidence="2" id="KW-1185">Reference proteome</keyword>
<dbReference type="OrthoDB" id="1122907at2"/>
<evidence type="ECO:0000313" key="2">
    <source>
        <dbReference type="Proteomes" id="UP000032900"/>
    </source>
</evidence>
<comment type="caution">
    <text evidence="1">The sequence shown here is derived from an EMBL/GenBank/DDBJ whole genome shotgun (WGS) entry which is preliminary data.</text>
</comment>
<organism evidence="1 2">
    <name type="scientific">Geofilum rubicundum JCM 15548</name>
    <dbReference type="NCBI Taxonomy" id="1236989"/>
    <lineage>
        <taxon>Bacteria</taxon>
        <taxon>Pseudomonadati</taxon>
        <taxon>Bacteroidota</taxon>
        <taxon>Bacteroidia</taxon>
        <taxon>Marinilabiliales</taxon>
        <taxon>Marinilabiliaceae</taxon>
        <taxon>Geofilum</taxon>
    </lineage>
</organism>
<proteinExistence type="predicted"/>
<sequence length="53" mass="5995">MQDKKGNVIKSPDLNKMQAVVIDARTTIYINAEADAEEARSRYMARKNEGKKP</sequence>
<dbReference type="Proteomes" id="UP000032900">
    <property type="component" value="Unassembled WGS sequence"/>
</dbReference>
<reference evidence="1 2" key="1">
    <citation type="journal article" date="2015" name="Microbes Environ.">
        <title>Distribution and evolution of nitrogen fixation genes in the phylum bacteroidetes.</title>
        <authorList>
            <person name="Inoue J."/>
            <person name="Oshima K."/>
            <person name="Suda W."/>
            <person name="Sakamoto M."/>
            <person name="Iino T."/>
            <person name="Noda S."/>
            <person name="Hongoh Y."/>
            <person name="Hattori M."/>
            <person name="Ohkuma M."/>
        </authorList>
    </citation>
    <scope>NUCLEOTIDE SEQUENCE [LARGE SCALE GENOMIC DNA]</scope>
    <source>
        <strain evidence="1">JCM 15548</strain>
    </source>
</reference>
<protein>
    <submittedName>
        <fullName evidence="1">Uncharacterized protein</fullName>
    </submittedName>
</protein>
<dbReference type="AlphaFoldDB" id="A0A0E9LYS7"/>
<dbReference type="RefSeq" id="WP_157482663.1">
    <property type="nucleotide sequence ID" value="NZ_BAZW01000021.1"/>
</dbReference>
<gene>
    <name evidence="1" type="ORF">JCM15548_12557</name>
</gene>
<name>A0A0E9LYS7_9BACT</name>
<evidence type="ECO:0000313" key="1">
    <source>
        <dbReference type="EMBL" id="GAO30296.1"/>
    </source>
</evidence>
<dbReference type="EMBL" id="BAZW01000021">
    <property type="protein sequence ID" value="GAO30296.1"/>
    <property type="molecule type" value="Genomic_DNA"/>
</dbReference>
<accession>A0A0E9LYS7</accession>